<name>A0ABU0ZV13_9ACTN</name>
<evidence type="ECO:0000259" key="3">
    <source>
        <dbReference type="Pfam" id="PF13193"/>
    </source>
</evidence>
<evidence type="ECO:0000256" key="1">
    <source>
        <dbReference type="SAM" id="MobiDB-lite"/>
    </source>
</evidence>
<sequence>MNHQGPAALLPQVVAGHAGEHGERVFVQEVGGGAQTYAETHDRATRWAMAFRSLGVKAGDRVSRFTPTCVESVNIWIGLGWLRATDVPVNTEFRGSILAATLENAQAELLVCHVRWIPAVLDVADRLSRLKTIITVGGPFEPPPAATLTFVDGQALVDGVDEIEPLDGPRPHDLAMVVYTSGTVGVAKAAMLTWQMYANGADHVSPPDDLLTKDDALYLPYPLFHIAGTFWTHGIARAGARVVLRETFSTSSFWREIREYGCTVTHFLGATANFVYRQEPAPDDADNPLRIASMVPLLKNLEDFERRFGLRAYSVYGMTELGVVSRTELSPRDPAACGRPFPEFELRIVDALDREVPVGQVGELVVRPTVPWTTFTGYFGAPEATVRAWRNLWFHTGDGFRRDADGEYYFVDRVRDSIRRRGENISSTEVEAYVLRYEPVLECAAIPAPSEWSEDEVKVCVVAKPGQAVDPRGLLDFLVGEQMPRFMLPRFVEVLAEMPKTPTGKIQKHTLRANTDTRRDWDRDVEMPTLSRPGARRPPSR</sequence>
<feature type="domain" description="AMP-binding enzyme C-terminal" evidence="3">
    <location>
        <begin position="429"/>
        <end position="505"/>
    </location>
</feature>
<dbReference type="InterPro" id="IPR000873">
    <property type="entry name" value="AMP-dep_synth/lig_dom"/>
</dbReference>
<proteinExistence type="predicted"/>
<dbReference type="InterPro" id="IPR050237">
    <property type="entry name" value="ATP-dep_AMP-bd_enzyme"/>
</dbReference>
<dbReference type="Gene3D" id="3.40.50.12780">
    <property type="entry name" value="N-terminal domain of ligase-like"/>
    <property type="match status" value="1"/>
</dbReference>
<feature type="compositionally biased region" description="Basic and acidic residues" evidence="1">
    <location>
        <begin position="515"/>
        <end position="526"/>
    </location>
</feature>
<feature type="region of interest" description="Disordered" evidence="1">
    <location>
        <begin position="511"/>
        <end position="541"/>
    </location>
</feature>
<dbReference type="RefSeq" id="WP_308718069.1">
    <property type="nucleotide sequence ID" value="NZ_JAVHUY010000063.1"/>
</dbReference>
<accession>A0ABU0ZV13</accession>
<dbReference type="Gene3D" id="3.30.300.30">
    <property type="match status" value="1"/>
</dbReference>
<comment type="caution">
    <text evidence="4">The sequence shown here is derived from an EMBL/GenBank/DDBJ whole genome shotgun (WGS) entry which is preliminary data.</text>
</comment>
<dbReference type="InterPro" id="IPR025110">
    <property type="entry name" value="AMP-bd_C"/>
</dbReference>
<evidence type="ECO:0000313" key="4">
    <source>
        <dbReference type="EMBL" id="MDQ7910827.1"/>
    </source>
</evidence>
<reference evidence="4 5" key="1">
    <citation type="submission" date="2023-08" db="EMBL/GenBank/DDBJ databases">
        <title>Phytohabitans sansha sp. nov., isolated from marine sediment.</title>
        <authorList>
            <person name="Zhao Y."/>
            <person name="Yi K."/>
        </authorList>
    </citation>
    <scope>NUCLEOTIDE SEQUENCE [LARGE SCALE GENOMIC DNA]</scope>
    <source>
        <strain evidence="4 5">ZYX-F-186</strain>
    </source>
</reference>
<dbReference type="SUPFAM" id="SSF56801">
    <property type="entry name" value="Acetyl-CoA synthetase-like"/>
    <property type="match status" value="1"/>
</dbReference>
<dbReference type="PANTHER" id="PTHR43767:SF1">
    <property type="entry name" value="NONRIBOSOMAL PEPTIDE SYNTHASE PES1 (EUROFUNG)-RELATED"/>
    <property type="match status" value="1"/>
</dbReference>
<dbReference type="InterPro" id="IPR042099">
    <property type="entry name" value="ANL_N_sf"/>
</dbReference>
<dbReference type="PANTHER" id="PTHR43767">
    <property type="entry name" value="LONG-CHAIN-FATTY-ACID--COA LIGASE"/>
    <property type="match status" value="1"/>
</dbReference>
<evidence type="ECO:0000313" key="5">
    <source>
        <dbReference type="Proteomes" id="UP001230908"/>
    </source>
</evidence>
<feature type="domain" description="AMP-dependent synthetase/ligase" evidence="2">
    <location>
        <begin position="17"/>
        <end position="378"/>
    </location>
</feature>
<dbReference type="InterPro" id="IPR045851">
    <property type="entry name" value="AMP-bd_C_sf"/>
</dbReference>
<keyword evidence="5" id="KW-1185">Reference proteome</keyword>
<dbReference type="Pfam" id="PF13193">
    <property type="entry name" value="AMP-binding_C"/>
    <property type="match status" value="1"/>
</dbReference>
<dbReference type="EMBL" id="JAVHUY010000063">
    <property type="protein sequence ID" value="MDQ7910827.1"/>
    <property type="molecule type" value="Genomic_DNA"/>
</dbReference>
<organism evidence="4 5">
    <name type="scientific">Phytohabitans maris</name>
    <dbReference type="NCBI Taxonomy" id="3071409"/>
    <lineage>
        <taxon>Bacteria</taxon>
        <taxon>Bacillati</taxon>
        <taxon>Actinomycetota</taxon>
        <taxon>Actinomycetes</taxon>
        <taxon>Micromonosporales</taxon>
        <taxon>Micromonosporaceae</taxon>
    </lineage>
</organism>
<dbReference type="Pfam" id="PF00501">
    <property type="entry name" value="AMP-binding"/>
    <property type="match status" value="1"/>
</dbReference>
<protein>
    <submittedName>
        <fullName evidence="4">AMP-binding protein</fullName>
    </submittedName>
</protein>
<gene>
    <name evidence="4" type="ORF">RB614_40680</name>
</gene>
<dbReference type="Proteomes" id="UP001230908">
    <property type="component" value="Unassembled WGS sequence"/>
</dbReference>
<evidence type="ECO:0000259" key="2">
    <source>
        <dbReference type="Pfam" id="PF00501"/>
    </source>
</evidence>